<keyword evidence="4" id="KW-1185">Reference proteome</keyword>
<gene>
    <name evidence="3" type="ORF">ACFQZU_23070</name>
</gene>
<dbReference type="PANTHER" id="PTHR45527">
    <property type="entry name" value="NONRIBOSOMAL PEPTIDE SYNTHETASE"/>
    <property type="match status" value="1"/>
</dbReference>
<sequence>LGSAALRTPAMVVNVLPLRVGLHPADTVADLIARTTARLRELRAHQRYRAEDIRRDLNLVGRGTALHGPMINIKAFDYDLDFAGVRGTARTLSEGPVEDVSLSVYRDSAGGGLRFELNGNAARYNREDLDTLLAEFERLLRGIAAESTRAEADLRPLGTLDLADGATAAGSAGPAAPVPDFPVAESIARVAAEHPERIAVEAGGVSLAYAELVERADALAVRLRAAGAGPEEVVAVALPRSVDL</sequence>
<accession>A0ABW3BMC5</accession>
<evidence type="ECO:0000313" key="4">
    <source>
        <dbReference type="Proteomes" id="UP001596956"/>
    </source>
</evidence>
<feature type="non-terminal residue" evidence="3">
    <location>
        <position position="1"/>
    </location>
</feature>
<dbReference type="Pfam" id="PF00501">
    <property type="entry name" value="AMP-binding"/>
    <property type="match status" value="1"/>
</dbReference>
<comment type="caution">
    <text evidence="3">The sequence shown here is derived from an EMBL/GenBank/DDBJ whole genome shotgun (WGS) entry which is preliminary data.</text>
</comment>
<organism evidence="3 4">
    <name type="scientific">Streptomonospora algeriensis</name>
    <dbReference type="NCBI Taxonomy" id="995084"/>
    <lineage>
        <taxon>Bacteria</taxon>
        <taxon>Bacillati</taxon>
        <taxon>Actinomycetota</taxon>
        <taxon>Actinomycetes</taxon>
        <taxon>Streptosporangiales</taxon>
        <taxon>Nocardiopsidaceae</taxon>
        <taxon>Streptomonospora</taxon>
    </lineage>
</organism>
<evidence type="ECO:0000313" key="3">
    <source>
        <dbReference type="EMBL" id="MFD0804177.1"/>
    </source>
</evidence>
<reference evidence="4" key="1">
    <citation type="journal article" date="2019" name="Int. J. Syst. Evol. Microbiol.">
        <title>The Global Catalogue of Microorganisms (GCM) 10K type strain sequencing project: providing services to taxonomists for standard genome sequencing and annotation.</title>
        <authorList>
            <consortium name="The Broad Institute Genomics Platform"/>
            <consortium name="The Broad Institute Genome Sequencing Center for Infectious Disease"/>
            <person name="Wu L."/>
            <person name="Ma J."/>
        </authorList>
    </citation>
    <scope>NUCLEOTIDE SEQUENCE [LARGE SCALE GENOMIC DNA]</scope>
    <source>
        <strain evidence="4">CCUG 63369</strain>
    </source>
</reference>
<dbReference type="InterPro" id="IPR000873">
    <property type="entry name" value="AMP-dep_synth/lig_dom"/>
</dbReference>
<evidence type="ECO:0000259" key="1">
    <source>
        <dbReference type="Pfam" id="PF00501"/>
    </source>
</evidence>
<dbReference type="Pfam" id="PF00668">
    <property type="entry name" value="Condensation"/>
    <property type="match status" value="1"/>
</dbReference>
<dbReference type="SUPFAM" id="SSF56801">
    <property type="entry name" value="Acetyl-CoA synthetase-like"/>
    <property type="match status" value="1"/>
</dbReference>
<dbReference type="PANTHER" id="PTHR45527:SF1">
    <property type="entry name" value="FATTY ACID SYNTHASE"/>
    <property type="match status" value="1"/>
</dbReference>
<feature type="domain" description="AMP-dependent synthetase/ligase" evidence="1">
    <location>
        <begin position="188"/>
        <end position="243"/>
    </location>
</feature>
<feature type="non-terminal residue" evidence="3">
    <location>
        <position position="244"/>
    </location>
</feature>
<protein>
    <submittedName>
        <fullName evidence="3">Condensation domain-containing protein</fullName>
    </submittedName>
</protein>
<feature type="domain" description="Condensation" evidence="2">
    <location>
        <begin position="7"/>
        <end position="154"/>
    </location>
</feature>
<dbReference type="Proteomes" id="UP001596956">
    <property type="component" value="Unassembled WGS sequence"/>
</dbReference>
<name>A0ABW3BMC5_9ACTN</name>
<evidence type="ECO:0000259" key="2">
    <source>
        <dbReference type="Pfam" id="PF00668"/>
    </source>
</evidence>
<dbReference type="EMBL" id="JBHTHR010001425">
    <property type="protein sequence ID" value="MFD0804177.1"/>
    <property type="molecule type" value="Genomic_DNA"/>
</dbReference>
<dbReference type="Gene3D" id="3.40.50.980">
    <property type="match status" value="1"/>
</dbReference>
<dbReference type="Gene3D" id="3.30.559.30">
    <property type="entry name" value="Nonribosomal peptide synthetase, condensation domain"/>
    <property type="match status" value="1"/>
</dbReference>
<dbReference type="SUPFAM" id="SSF52777">
    <property type="entry name" value="CoA-dependent acyltransferases"/>
    <property type="match status" value="1"/>
</dbReference>
<proteinExistence type="predicted"/>
<dbReference type="InterPro" id="IPR001242">
    <property type="entry name" value="Condensation_dom"/>
</dbReference>